<evidence type="ECO:0000256" key="1">
    <source>
        <dbReference type="SAM" id="SignalP"/>
    </source>
</evidence>
<dbReference type="EMBL" id="AP026866">
    <property type="protein sequence ID" value="BDS08776.1"/>
    <property type="molecule type" value="Genomic_DNA"/>
</dbReference>
<sequence length="220" mass="22940">MKTTFIVSSMLAGAALCVNAATFYTISSVGSSNSVAFYQLSELIEGPGVGYDASAPHDQAAVGANGRAWVTNNPNGNGDYYAVAPAPVIVFDLGSDVLLTEISTWGYDTGNTNGAKDFSLRFATAAEGTGAFGTSITFNPTFEADFATTPRDSNVFGQSVTAQYVEMTITDNWRGFQGGTPGGDRVGLGEVAFAQVPEPSSALLAFSAASLMLLRRKRNA</sequence>
<gene>
    <name evidence="2" type="ORF">NT6N_38160</name>
</gene>
<dbReference type="InterPro" id="IPR013424">
    <property type="entry name" value="Ice-binding_C"/>
</dbReference>
<evidence type="ECO:0000313" key="2">
    <source>
        <dbReference type="EMBL" id="BDS08776.1"/>
    </source>
</evidence>
<name>A0AAT9FSB5_9BACT</name>
<organism evidence="2">
    <name type="scientific">Oceaniferula spumae</name>
    <dbReference type="NCBI Taxonomy" id="2979115"/>
    <lineage>
        <taxon>Bacteria</taxon>
        <taxon>Pseudomonadati</taxon>
        <taxon>Verrucomicrobiota</taxon>
        <taxon>Verrucomicrobiia</taxon>
        <taxon>Verrucomicrobiales</taxon>
        <taxon>Verrucomicrobiaceae</taxon>
        <taxon>Oceaniferula</taxon>
    </lineage>
</organism>
<keyword evidence="1" id="KW-0732">Signal</keyword>
<accession>A0AAT9FSB5</accession>
<feature type="signal peptide" evidence="1">
    <location>
        <begin position="1"/>
        <end position="20"/>
    </location>
</feature>
<dbReference type="KEGG" id="osu:NT6N_38160"/>
<dbReference type="AlphaFoldDB" id="A0AAT9FSB5"/>
<dbReference type="SUPFAM" id="SSF49785">
    <property type="entry name" value="Galactose-binding domain-like"/>
    <property type="match status" value="1"/>
</dbReference>
<proteinExistence type="predicted"/>
<dbReference type="InterPro" id="IPR008979">
    <property type="entry name" value="Galactose-bd-like_sf"/>
</dbReference>
<protein>
    <recommendedName>
        <fullName evidence="3">PEP-CTERM protein-sorting domain-containing protein</fullName>
    </recommendedName>
</protein>
<feature type="chain" id="PRO_5043322259" description="PEP-CTERM protein-sorting domain-containing protein" evidence="1">
    <location>
        <begin position="21"/>
        <end position="220"/>
    </location>
</feature>
<reference evidence="2" key="1">
    <citation type="submission" date="2024-07" db="EMBL/GenBank/DDBJ databases">
        <title>Complete genome sequence of Verrucomicrobiaceae bacterium NT6N.</title>
        <authorList>
            <person name="Huang C."/>
            <person name="Takami H."/>
            <person name="Hamasaki K."/>
        </authorList>
    </citation>
    <scope>NUCLEOTIDE SEQUENCE</scope>
    <source>
        <strain evidence="2">NT6N</strain>
    </source>
</reference>
<evidence type="ECO:0008006" key="3">
    <source>
        <dbReference type="Google" id="ProtNLM"/>
    </source>
</evidence>
<dbReference type="NCBIfam" id="TIGR02595">
    <property type="entry name" value="PEP_CTERM"/>
    <property type="match status" value="1"/>
</dbReference>
<dbReference type="Gene3D" id="2.60.120.260">
    <property type="entry name" value="Galactose-binding domain-like"/>
    <property type="match status" value="1"/>
</dbReference>